<proteinExistence type="predicted"/>
<dbReference type="RefSeq" id="WP_326505051.1">
    <property type="nucleotide sequence ID" value="NZ_JAWIIV010000002.1"/>
</dbReference>
<sequence length="272" mass="30899">MCAAIIDDDLWTLIEPLLPAPKPRRKKYPGRLPVSNRAALNGILFVFKTGIRWRDLPIELGFGSGVTCWRRLRDWQDADVWNQLHALLLAKLREAGQLDFSRAAVDSSSVRAIGAGGKTGPNPTDRARPGSKHHILVDANGVPLNAILTGANCNDVTQLLPLIDTITPIRGVRGRPQHKPRVIYADRGYDSDAHRRCLRHRGIRPIIARRRTEHGSGLGKFRWVVERTHAWLHNFRRLRIRFERRADIHEAFLKLGCALVCWNIFRSMEPSF</sequence>
<gene>
    <name evidence="3" type="ORF">RY831_04020</name>
</gene>
<dbReference type="Proteomes" id="UP001352263">
    <property type="component" value="Unassembled WGS sequence"/>
</dbReference>
<evidence type="ECO:0000313" key="3">
    <source>
        <dbReference type="EMBL" id="MEC4718302.1"/>
    </source>
</evidence>
<dbReference type="NCBIfam" id="NF033580">
    <property type="entry name" value="transpos_IS5_3"/>
    <property type="match status" value="1"/>
</dbReference>
<organism evidence="3 4">
    <name type="scientific">Noviherbaspirillum album</name>
    <dbReference type="NCBI Taxonomy" id="3080276"/>
    <lineage>
        <taxon>Bacteria</taxon>
        <taxon>Pseudomonadati</taxon>
        <taxon>Pseudomonadota</taxon>
        <taxon>Betaproteobacteria</taxon>
        <taxon>Burkholderiales</taxon>
        <taxon>Oxalobacteraceae</taxon>
        <taxon>Noviherbaspirillum</taxon>
    </lineage>
</organism>
<keyword evidence="4" id="KW-1185">Reference proteome</keyword>
<feature type="domain" description="Insertion element IS402-like" evidence="2">
    <location>
        <begin position="7"/>
        <end position="85"/>
    </location>
</feature>
<comment type="caution">
    <text evidence="3">The sequence shown here is derived from an EMBL/GenBank/DDBJ whole genome shotgun (WGS) entry which is preliminary data.</text>
</comment>
<dbReference type="Pfam" id="PF01609">
    <property type="entry name" value="DDE_Tnp_1"/>
    <property type="match status" value="1"/>
</dbReference>
<evidence type="ECO:0000259" key="1">
    <source>
        <dbReference type="Pfam" id="PF01609"/>
    </source>
</evidence>
<evidence type="ECO:0000259" key="2">
    <source>
        <dbReference type="Pfam" id="PF13340"/>
    </source>
</evidence>
<dbReference type="InterPro" id="IPR025161">
    <property type="entry name" value="IS402-like_dom"/>
</dbReference>
<dbReference type="EMBL" id="JAWIIV010000002">
    <property type="protein sequence ID" value="MEC4718302.1"/>
    <property type="molecule type" value="Genomic_DNA"/>
</dbReference>
<name>A0ABU6J4N0_9BURK</name>
<accession>A0ABU6J4N0</accession>
<dbReference type="PANTHER" id="PTHR30007">
    <property type="entry name" value="PHP DOMAIN PROTEIN"/>
    <property type="match status" value="1"/>
</dbReference>
<dbReference type="Pfam" id="PF13340">
    <property type="entry name" value="DUF4096"/>
    <property type="match status" value="1"/>
</dbReference>
<evidence type="ECO:0000313" key="4">
    <source>
        <dbReference type="Proteomes" id="UP001352263"/>
    </source>
</evidence>
<reference evidence="3 4" key="1">
    <citation type="submission" date="2023-10" db="EMBL/GenBank/DDBJ databases">
        <title>Noviherbaspirillum sp. CPCC 100848 genome assembly.</title>
        <authorList>
            <person name="Li X.Y."/>
            <person name="Fang X.M."/>
        </authorList>
    </citation>
    <scope>NUCLEOTIDE SEQUENCE [LARGE SCALE GENOMIC DNA]</scope>
    <source>
        <strain evidence="3 4">CPCC 100848</strain>
    </source>
</reference>
<dbReference type="PANTHER" id="PTHR30007:SF1">
    <property type="entry name" value="BLR1914 PROTEIN"/>
    <property type="match status" value="1"/>
</dbReference>
<protein>
    <submittedName>
        <fullName evidence="3">IS5 family transposase</fullName>
    </submittedName>
</protein>
<feature type="domain" description="Transposase IS4-like" evidence="1">
    <location>
        <begin position="102"/>
        <end position="260"/>
    </location>
</feature>
<dbReference type="InterPro" id="IPR002559">
    <property type="entry name" value="Transposase_11"/>
</dbReference>